<reference evidence="5 6" key="1">
    <citation type="submission" date="2024-03" db="EMBL/GenBank/DDBJ databases">
        <title>Draft genome sequence of Pseudonocardia carboxydivorans JCM 14827.</title>
        <authorList>
            <person name="Duangmal K."/>
        </authorList>
    </citation>
    <scope>NUCLEOTIDE SEQUENCE [LARGE SCALE GENOMIC DNA]</scope>
    <source>
        <strain evidence="5 6">JCM 14827</strain>
    </source>
</reference>
<gene>
    <name evidence="5" type="ORF">WG925_08805</name>
</gene>
<dbReference type="PANTHER" id="PTHR33392">
    <property type="entry name" value="POLYISOPRENYL-TEICHOIC ACID--PEPTIDOGLYCAN TEICHOIC ACID TRANSFERASE TAGU"/>
    <property type="match status" value="1"/>
</dbReference>
<dbReference type="Pfam" id="PF03816">
    <property type="entry name" value="LytR_cpsA_psr"/>
    <property type="match status" value="1"/>
</dbReference>
<feature type="compositionally biased region" description="Gly residues" evidence="2">
    <location>
        <begin position="104"/>
        <end position="117"/>
    </location>
</feature>
<sequence length="452" mass="46419">MAGDFRGPPPAGGRPPQGEPPRGGRPARPGSPGWTNQPRNPLPGHGGRPLPPPSPPQQPPGTPPSRGGRGPLRKPPPGRAAGAPPPTRAAAPPRGPVMPRPAGAGAGSGSGAGGAGAGVHPASQAPRDGRVTRGPSMPDWRRVRRATRGRWKAVLILLLVAFVGFGVYLDQNMTRVQALPADSQASSSGTNYLIVGSDSREGLSAEDEERLATGDAAGQRTDTIMLLHTGSSGSVLVSIPRDSYLPIPGRGSNKVNAAFAFGGPELLVETVEAATGLRIDHYVEVGFGGFVGAVDAVGGVDMCVPRAIDDPKAGLDIQAGCQELDGTTALGYVRTRATPGSDFDRVQRQREFLSALLGKATSPLTLINPFRMVPLASAVTGTITVDDSDHIWNLAGLAWGMKGVSGGDGVQTTVPIGGSAGGSNLRWDRTRAQALFGALQNDQAPPESSFGP</sequence>
<keyword evidence="6" id="KW-1185">Reference proteome</keyword>
<feature type="compositionally biased region" description="Pro residues" evidence="2">
    <location>
        <begin position="73"/>
        <end position="99"/>
    </location>
</feature>
<organism evidence="5 6">
    <name type="scientific">Pseudonocardia alni subsp. carboxydivorans</name>
    <dbReference type="NCBI Taxonomy" id="415010"/>
    <lineage>
        <taxon>Bacteria</taxon>
        <taxon>Bacillati</taxon>
        <taxon>Actinomycetota</taxon>
        <taxon>Actinomycetes</taxon>
        <taxon>Pseudonocardiales</taxon>
        <taxon>Pseudonocardiaceae</taxon>
        <taxon>Pseudonocardia</taxon>
    </lineage>
</organism>
<feature type="region of interest" description="Disordered" evidence="2">
    <location>
        <begin position="1"/>
        <end position="140"/>
    </location>
</feature>
<accession>A0ABU9ADZ1</accession>
<keyword evidence="3" id="KW-1133">Transmembrane helix</keyword>
<comment type="similarity">
    <text evidence="1">Belongs to the LytR/CpsA/Psr (LCP) family.</text>
</comment>
<dbReference type="Proteomes" id="UP001367513">
    <property type="component" value="Unassembled WGS sequence"/>
</dbReference>
<evidence type="ECO:0000256" key="1">
    <source>
        <dbReference type="ARBA" id="ARBA00006068"/>
    </source>
</evidence>
<keyword evidence="3" id="KW-0812">Transmembrane</keyword>
<feature type="compositionally biased region" description="Pro residues" evidence="2">
    <location>
        <begin position="7"/>
        <end position="19"/>
    </location>
</feature>
<keyword evidence="3" id="KW-0472">Membrane</keyword>
<protein>
    <submittedName>
        <fullName evidence="5">LCP family protein</fullName>
    </submittedName>
</protein>
<dbReference type="InterPro" id="IPR004474">
    <property type="entry name" value="LytR_CpsA_psr"/>
</dbReference>
<evidence type="ECO:0000313" key="6">
    <source>
        <dbReference type="Proteomes" id="UP001367513"/>
    </source>
</evidence>
<feature type="compositionally biased region" description="Pro residues" evidence="2">
    <location>
        <begin position="49"/>
        <end position="63"/>
    </location>
</feature>
<dbReference type="RefSeq" id="WP_346864579.1">
    <property type="nucleotide sequence ID" value="NZ_JBBPIX010000003.1"/>
</dbReference>
<feature type="transmembrane region" description="Helical" evidence="3">
    <location>
        <begin position="151"/>
        <end position="169"/>
    </location>
</feature>
<evidence type="ECO:0000256" key="2">
    <source>
        <dbReference type="SAM" id="MobiDB-lite"/>
    </source>
</evidence>
<name>A0ABU9ADZ1_PSEA5</name>
<dbReference type="EMBL" id="JBBPIX010000003">
    <property type="protein sequence ID" value="MEK6463832.1"/>
    <property type="molecule type" value="Genomic_DNA"/>
</dbReference>
<evidence type="ECO:0000259" key="4">
    <source>
        <dbReference type="Pfam" id="PF03816"/>
    </source>
</evidence>
<evidence type="ECO:0000313" key="5">
    <source>
        <dbReference type="EMBL" id="MEK6463832.1"/>
    </source>
</evidence>
<comment type="caution">
    <text evidence="5">The sequence shown here is derived from an EMBL/GenBank/DDBJ whole genome shotgun (WGS) entry which is preliminary data.</text>
</comment>
<feature type="domain" description="Cell envelope-related transcriptional attenuator" evidence="4">
    <location>
        <begin position="220"/>
        <end position="361"/>
    </location>
</feature>
<proteinExistence type="inferred from homology"/>
<dbReference type="InterPro" id="IPR050922">
    <property type="entry name" value="LytR/CpsA/Psr_CW_biosynth"/>
</dbReference>
<dbReference type="PANTHER" id="PTHR33392:SF6">
    <property type="entry name" value="POLYISOPRENYL-TEICHOIC ACID--PEPTIDOGLYCAN TEICHOIC ACID TRANSFERASE TAGU"/>
    <property type="match status" value="1"/>
</dbReference>
<dbReference type="Gene3D" id="3.40.630.190">
    <property type="entry name" value="LCP protein"/>
    <property type="match status" value="1"/>
</dbReference>
<feature type="compositionally biased region" description="Low complexity" evidence="2">
    <location>
        <begin position="24"/>
        <end position="43"/>
    </location>
</feature>
<dbReference type="NCBIfam" id="TIGR00350">
    <property type="entry name" value="lytR_cpsA_psr"/>
    <property type="match status" value="1"/>
</dbReference>
<evidence type="ECO:0000256" key="3">
    <source>
        <dbReference type="SAM" id="Phobius"/>
    </source>
</evidence>